<organism evidence="7 8">
    <name type="scientific">Rhodoplanes roseus</name>
    <dbReference type="NCBI Taxonomy" id="29409"/>
    <lineage>
        <taxon>Bacteria</taxon>
        <taxon>Pseudomonadati</taxon>
        <taxon>Pseudomonadota</taxon>
        <taxon>Alphaproteobacteria</taxon>
        <taxon>Hyphomicrobiales</taxon>
        <taxon>Nitrobacteraceae</taxon>
        <taxon>Rhodoplanes</taxon>
    </lineage>
</organism>
<feature type="transmembrane region" description="Helical" evidence="6">
    <location>
        <begin position="284"/>
        <end position="303"/>
    </location>
</feature>
<keyword evidence="5 6" id="KW-0472">Membrane</keyword>
<feature type="transmembrane region" description="Helical" evidence="6">
    <location>
        <begin position="212"/>
        <end position="232"/>
    </location>
</feature>
<evidence type="ECO:0000256" key="4">
    <source>
        <dbReference type="ARBA" id="ARBA00022989"/>
    </source>
</evidence>
<comment type="caution">
    <text evidence="7">The sequence shown here is derived from an EMBL/GenBank/DDBJ whole genome shotgun (WGS) entry which is preliminary data.</text>
</comment>
<feature type="transmembrane region" description="Helical" evidence="6">
    <location>
        <begin position="60"/>
        <end position="80"/>
    </location>
</feature>
<dbReference type="PANTHER" id="PTHR30238">
    <property type="entry name" value="MEMBRANE BOUND PREDICTED REDOX MODULATOR"/>
    <property type="match status" value="1"/>
</dbReference>
<keyword evidence="8" id="KW-1185">Reference proteome</keyword>
<protein>
    <recommendedName>
        <fullName evidence="9">Tellurium resistance protein TerC</fullName>
    </recommendedName>
</protein>
<keyword evidence="4 6" id="KW-1133">Transmembrane helix</keyword>
<evidence type="ECO:0000256" key="5">
    <source>
        <dbReference type="ARBA" id="ARBA00023136"/>
    </source>
</evidence>
<feature type="transmembrane region" description="Helical" evidence="6">
    <location>
        <begin position="125"/>
        <end position="147"/>
    </location>
</feature>
<dbReference type="InterPro" id="IPR022369">
    <property type="entry name" value="Integral_membrane_TerC_rswitch"/>
</dbReference>
<dbReference type="Pfam" id="PF03741">
    <property type="entry name" value="TerC"/>
    <property type="match status" value="1"/>
</dbReference>
<feature type="transmembrane region" description="Helical" evidence="6">
    <location>
        <begin position="27"/>
        <end position="48"/>
    </location>
</feature>
<reference evidence="7 8" key="1">
    <citation type="submission" date="2017-07" db="EMBL/GenBank/DDBJ databases">
        <title>Draft Genome Sequences of Select Purple Nonsulfur Bacteria.</title>
        <authorList>
            <person name="Lasarre B."/>
            <person name="Mckinlay J.B."/>
        </authorList>
    </citation>
    <scope>NUCLEOTIDE SEQUENCE [LARGE SCALE GENOMIC DNA]</scope>
    <source>
        <strain evidence="7 8">DSM 5909</strain>
    </source>
</reference>
<dbReference type="PANTHER" id="PTHR30238:SF0">
    <property type="entry name" value="THYLAKOID MEMBRANE PROTEIN TERC, CHLOROPLASTIC"/>
    <property type="match status" value="1"/>
</dbReference>
<gene>
    <name evidence="7" type="ORF">CH341_04005</name>
</gene>
<dbReference type="Proteomes" id="UP000249130">
    <property type="component" value="Unassembled WGS sequence"/>
</dbReference>
<evidence type="ECO:0000256" key="2">
    <source>
        <dbReference type="ARBA" id="ARBA00007511"/>
    </source>
</evidence>
<dbReference type="GO" id="GO:0016020">
    <property type="term" value="C:membrane"/>
    <property type="evidence" value="ECO:0007669"/>
    <property type="project" value="UniProtKB-SubCell"/>
</dbReference>
<accession>A0A327L686</accession>
<proteinExistence type="inferred from homology"/>
<dbReference type="NCBIfam" id="TIGR03718">
    <property type="entry name" value="R_switched_Alx"/>
    <property type="match status" value="1"/>
</dbReference>
<comment type="subcellular location">
    <subcellularLocation>
        <location evidence="1">Membrane</location>
        <topology evidence="1">Multi-pass membrane protein</topology>
    </subcellularLocation>
</comment>
<feature type="transmembrane region" description="Helical" evidence="6">
    <location>
        <begin position="252"/>
        <end position="272"/>
    </location>
</feature>
<evidence type="ECO:0000256" key="1">
    <source>
        <dbReference type="ARBA" id="ARBA00004141"/>
    </source>
</evidence>
<name>A0A327L686_9BRAD</name>
<dbReference type="OrthoDB" id="9783692at2"/>
<sequence length="345" mass="37344">MDAPLGSSTLHTLAAEAWSADLLGKPAWAWLGFLGIVVVLLAVDLGVLHRKAREIRARESLLLSAAYILIALAFGTWVWSGMGSEAGIAWMTGFVVEKTLALDNVFVISLIFATLAVPPRLQHRVLFYGILGVIVLRAVMIGLGTAIVSQFSWVLFLFGAILIATGIKMLVVADNPSAWVDNAVMRWMHRHLRVTRELADDRFFVRRAATAGGSPVLFATPLFVALVLIEFADLVFAVDSVPAILAITTDPYIVYTSNIFAVLGLRALYFALAASVHRFRYLKYALSLVLVFIGAKIFWNQIVGKVDPLVSLGVTAALLAGGVIVSVWKTRGEAPALEADAKRAS</sequence>
<feature type="transmembrane region" description="Helical" evidence="6">
    <location>
        <begin position="309"/>
        <end position="328"/>
    </location>
</feature>
<comment type="similarity">
    <text evidence="2">Belongs to the TerC family.</text>
</comment>
<evidence type="ECO:0000313" key="8">
    <source>
        <dbReference type="Proteomes" id="UP000249130"/>
    </source>
</evidence>
<dbReference type="EMBL" id="NPEX01000016">
    <property type="protein sequence ID" value="RAI45413.1"/>
    <property type="molecule type" value="Genomic_DNA"/>
</dbReference>
<dbReference type="InterPro" id="IPR005496">
    <property type="entry name" value="Integral_membrane_TerC"/>
</dbReference>
<dbReference type="RefSeq" id="WP_111417746.1">
    <property type="nucleotide sequence ID" value="NZ_NPEX01000016.1"/>
</dbReference>
<evidence type="ECO:0000256" key="6">
    <source>
        <dbReference type="SAM" id="Phobius"/>
    </source>
</evidence>
<evidence type="ECO:0000313" key="7">
    <source>
        <dbReference type="EMBL" id="RAI45413.1"/>
    </source>
</evidence>
<dbReference type="AlphaFoldDB" id="A0A327L686"/>
<evidence type="ECO:0000256" key="3">
    <source>
        <dbReference type="ARBA" id="ARBA00022692"/>
    </source>
</evidence>
<feature type="transmembrane region" description="Helical" evidence="6">
    <location>
        <begin position="100"/>
        <end position="118"/>
    </location>
</feature>
<feature type="transmembrane region" description="Helical" evidence="6">
    <location>
        <begin position="153"/>
        <end position="173"/>
    </location>
</feature>
<keyword evidence="3 6" id="KW-0812">Transmembrane</keyword>
<evidence type="ECO:0008006" key="9">
    <source>
        <dbReference type="Google" id="ProtNLM"/>
    </source>
</evidence>